<evidence type="ECO:0000256" key="2">
    <source>
        <dbReference type="ARBA" id="ARBA00022528"/>
    </source>
</evidence>
<gene>
    <name evidence="5" type="ORF">PCOR1329_LOCUS76329</name>
</gene>
<evidence type="ECO:0000256" key="3">
    <source>
        <dbReference type="ARBA" id="ARBA00022531"/>
    </source>
</evidence>
<proteinExistence type="predicted"/>
<keyword evidence="4" id="KW-0934">Plastid</keyword>
<organism evidence="5 6">
    <name type="scientific">Prorocentrum cordatum</name>
    <dbReference type="NCBI Taxonomy" id="2364126"/>
    <lineage>
        <taxon>Eukaryota</taxon>
        <taxon>Sar</taxon>
        <taxon>Alveolata</taxon>
        <taxon>Dinophyceae</taxon>
        <taxon>Prorocentrales</taxon>
        <taxon>Prorocentraceae</taxon>
        <taxon>Prorocentrum</taxon>
    </lineage>
</organism>
<name>A0ABN9XFN6_9DINO</name>
<evidence type="ECO:0000256" key="4">
    <source>
        <dbReference type="ARBA" id="ARBA00022640"/>
    </source>
</evidence>
<dbReference type="InterPro" id="IPR022796">
    <property type="entry name" value="Chloroa_b-bind"/>
</dbReference>
<reference evidence="5" key="1">
    <citation type="submission" date="2023-10" db="EMBL/GenBank/DDBJ databases">
        <authorList>
            <person name="Chen Y."/>
            <person name="Shah S."/>
            <person name="Dougan E. K."/>
            <person name="Thang M."/>
            <person name="Chan C."/>
        </authorList>
    </citation>
    <scope>NUCLEOTIDE SEQUENCE [LARGE SCALE GENOMIC DNA]</scope>
</reference>
<evidence type="ECO:0000256" key="1">
    <source>
        <dbReference type="ARBA" id="ARBA00004229"/>
    </source>
</evidence>
<dbReference type="Pfam" id="PF00504">
    <property type="entry name" value="Chloroa_b-bind"/>
    <property type="match status" value="1"/>
</dbReference>
<protein>
    <submittedName>
        <fullName evidence="5">Uncharacterized protein</fullName>
    </submittedName>
</protein>
<dbReference type="SUPFAM" id="SSF103511">
    <property type="entry name" value="Chlorophyll a-b binding protein"/>
    <property type="match status" value="1"/>
</dbReference>
<comment type="subcellular location">
    <subcellularLocation>
        <location evidence="1">Plastid</location>
        <location evidence="1">Chloroplast</location>
    </subcellularLocation>
</comment>
<sequence length="268" mass="26609">MPGAELSLAFAAPVAASGSAASLRGAAPPAAARAAPAQAGAEAGAAASPWLLGSAAALAAAAAAGASRRPARGARRALPAATAAAVEAPPAAAAAEAPTPPPPFDPAKAVGATAPLGFFDPLGFCRVGDYGGFHRLRSAELKHGRVAMMAAFGTAFQHFVKLPGFEGTPAGLGALTDPSGVLGFACLVLPIAAITETVYWKDDDLSKEPGNFGDPGDWAGLFGAFGGGYSDEIRNKEINNGRMAMFSVVGIIVAELATGKDGIQQFGL</sequence>
<dbReference type="Proteomes" id="UP001189429">
    <property type="component" value="Unassembled WGS sequence"/>
</dbReference>
<accession>A0ABN9XFN6</accession>
<dbReference type="InterPro" id="IPR001344">
    <property type="entry name" value="Chloro_AB-bd_pln"/>
</dbReference>
<dbReference type="PANTHER" id="PTHR21649">
    <property type="entry name" value="CHLOROPHYLL A/B BINDING PROTEIN"/>
    <property type="match status" value="1"/>
</dbReference>
<keyword evidence="3" id="KW-0602">Photosynthesis</keyword>
<dbReference type="EMBL" id="CAUYUJ010020481">
    <property type="protein sequence ID" value="CAK0898488.1"/>
    <property type="molecule type" value="Genomic_DNA"/>
</dbReference>
<comment type="caution">
    <text evidence="5">The sequence shown here is derived from an EMBL/GenBank/DDBJ whole genome shotgun (WGS) entry which is preliminary data.</text>
</comment>
<keyword evidence="2" id="KW-0150">Chloroplast</keyword>
<dbReference type="Gene3D" id="1.10.3460.10">
    <property type="entry name" value="Chlorophyll a/b binding protein domain"/>
    <property type="match status" value="1"/>
</dbReference>
<keyword evidence="6" id="KW-1185">Reference proteome</keyword>
<evidence type="ECO:0000313" key="6">
    <source>
        <dbReference type="Proteomes" id="UP001189429"/>
    </source>
</evidence>
<evidence type="ECO:0000313" key="5">
    <source>
        <dbReference type="EMBL" id="CAK0898488.1"/>
    </source>
</evidence>